<keyword evidence="3" id="KW-1003">Cell membrane</keyword>
<dbReference type="Proteomes" id="UP001057868">
    <property type="component" value="Unassembled WGS sequence"/>
</dbReference>
<dbReference type="PANTHER" id="PTHR43394:SF1">
    <property type="entry name" value="ATP-BINDING CASSETTE SUB-FAMILY B MEMBER 10, MITOCHONDRIAL"/>
    <property type="match status" value="1"/>
</dbReference>
<feature type="domain" description="ABC transmembrane type-1" evidence="12">
    <location>
        <begin position="573"/>
        <end position="838"/>
    </location>
</feature>
<feature type="region of interest" description="Disordered" evidence="9">
    <location>
        <begin position="1"/>
        <end position="26"/>
    </location>
</feature>
<gene>
    <name evidence="13" type="ORF">CFOLD11_05550</name>
</gene>
<evidence type="ECO:0000313" key="13">
    <source>
        <dbReference type="EMBL" id="GKU23729.1"/>
    </source>
</evidence>
<evidence type="ECO:0000256" key="7">
    <source>
        <dbReference type="ARBA" id="ARBA00022989"/>
    </source>
</evidence>
<feature type="transmembrane region" description="Helical" evidence="10">
    <location>
        <begin position="694"/>
        <end position="714"/>
    </location>
</feature>
<dbReference type="Gene3D" id="1.20.1560.10">
    <property type="entry name" value="ABC transporter type 1, transmembrane domain"/>
    <property type="match status" value="2"/>
</dbReference>
<dbReference type="InterPro" id="IPR003593">
    <property type="entry name" value="AAA+_ATPase"/>
</dbReference>
<dbReference type="SUPFAM" id="SSF52540">
    <property type="entry name" value="P-loop containing nucleoside triphosphate hydrolases"/>
    <property type="match status" value="1"/>
</dbReference>
<dbReference type="RefSeq" id="WP_261850784.1">
    <property type="nucleotide sequence ID" value="NZ_BQXZ01000002.1"/>
</dbReference>
<dbReference type="PROSITE" id="PS50929">
    <property type="entry name" value="ABC_TM1F"/>
    <property type="match status" value="1"/>
</dbReference>
<dbReference type="InterPro" id="IPR011527">
    <property type="entry name" value="ABC1_TM_dom"/>
</dbReference>
<dbReference type="GO" id="GO:0005524">
    <property type="term" value="F:ATP binding"/>
    <property type="evidence" value="ECO:0007669"/>
    <property type="project" value="UniProtKB-KW"/>
</dbReference>
<evidence type="ECO:0000256" key="3">
    <source>
        <dbReference type="ARBA" id="ARBA00022475"/>
    </source>
</evidence>
<evidence type="ECO:0008006" key="15">
    <source>
        <dbReference type="Google" id="ProtNLM"/>
    </source>
</evidence>
<keyword evidence="8 10" id="KW-0472">Membrane</keyword>
<dbReference type="FunFam" id="3.40.50.300:FF:000287">
    <property type="entry name" value="Multidrug ABC transporter ATP-binding protein"/>
    <property type="match status" value="1"/>
</dbReference>
<evidence type="ECO:0000256" key="10">
    <source>
        <dbReference type="SAM" id="Phobius"/>
    </source>
</evidence>
<keyword evidence="4 10" id="KW-0812">Transmembrane</keyword>
<dbReference type="SMART" id="SM00382">
    <property type="entry name" value="AAA"/>
    <property type="match status" value="1"/>
</dbReference>
<feature type="transmembrane region" description="Helical" evidence="10">
    <location>
        <begin position="47"/>
        <end position="66"/>
    </location>
</feature>
<dbReference type="PROSITE" id="PS50893">
    <property type="entry name" value="ABC_TRANSPORTER_2"/>
    <property type="match status" value="1"/>
</dbReference>
<reference evidence="13" key="1">
    <citation type="journal article" date="2023" name="Int. J. Syst. Evol. Microbiol.">
        <title>&lt;i&gt;Clostridium folliculivorans&lt;/i&gt; sp. nov., isolated from soil samples of an organic paddy in Japan.</title>
        <authorList>
            <person name="Tazawa J."/>
            <person name="Kobayashi H."/>
            <person name="Tanizawa Y."/>
            <person name="Uchino A."/>
            <person name="Tanaka F."/>
            <person name="Urashima Y."/>
            <person name="Miura S."/>
            <person name="Sakamoto M."/>
            <person name="Ohkuma M."/>
            <person name="Tohno M."/>
        </authorList>
    </citation>
    <scope>NUCLEOTIDE SEQUENCE</scope>
    <source>
        <strain evidence="13">D1-1</strain>
    </source>
</reference>
<dbReference type="Pfam" id="PF00005">
    <property type="entry name" value="ABC_tran"/>
    <property type="match status" value="1"/>
</dbReference>
<dbReference type="EMBL" id="BQXY01000001">
    <property type="protein sequence ID" value="GKU23729.1"/>
    <property type="molecule type" value="Genomic_DNA"/>
</dbReference>
<feature type="compositionally biased region" description="Gly residues" evidence="9">
    <location>
        <begin position="12"/>
        <end position="22"/>
    </location>
</feature>
<feature type="transmembrane region" description="Helical" evidence="10">
    <location>
        <begin position="774"/>
        <end position="794"/>
    </location>
</feature>
<evidence type="ECO:0000256" key="2">
    <source>
        <dbReference type="ARBA" id="ARBA00022448"/>
    </source>
</evidence>
<keyword evidence="6" id="KW-0067">ATP-binding</keyword>
<feature type="transmembrane region" description="Helical" evidence="10">
    <location>
        <begin position="591"/>
        <end position="620"/>
    </location>
</feature>
<organism evidence="13 14">
    <name type="scientific">Clostridium folliculivorans</name>
    <dbReference type="NCBI Taxonomy" id="2886038"/>
    <lineage>
        <taxon>Bacteria</taxon>
        <taxon>Bacillati</taxon>
        <taxon>Bacillota</taxon>
        <taxon>Clostridia</taxon>
        <taxon>Eubacteriales</taxon>
        <taxon>Clostridiaceae</taxon>
        <taxon>Clostridium</taxon>
    </lineage>
</organism>
<comment type="caution">
    <text evidence="13">The sequence shown here is derived from an EMBL/GenBank/DDBJ whole genome shotgun (WGS) entry which is preliminary data.</text>
</comment>
<evidence type="ECO:0000313" key="14">
    <source>
        <dbReference type="Proteomes" id="UP001057868"/>
    </source>
</evidence>
<comment type="subcellular location">
    <subcellularLocation>
        <location evidence="1">Cell membrane</location>
        <topology evidence="1">Multi-pass membrane protein</topology>
    </subcellularLocation>
</comment>
<accession>A0A9W6D938</accession>
<evidence type="ECO:0000256" key="5">
    <source>
        <dbReference type="ARBA" id="ARBA00022741"/>
    </source>
</evidence>
<dbReference type="Pfam" id="PF00664">
    <property type="entry name" value="ABC_membrane"/>
    <property type="match status" value="1"/>
</dbReference>
<evidence type="ECO:0000256" key="4">
    <source>
        <dbReference type="ARBA" id="ARBA00022692"/>
    </source>
</evidence>
<protein>
    <recommendedName>
        <fullName evidence="15">ABC transporter</fullName>
    </recommendedName>
</protein>
<proteinExistence type="predicted"/>
<dbReference type="InterPro" id="IPR039421">
    <property type="entry name" value="Type_1_exporter"/>
</dbReference>
<feature type="domain" description="ABC transporter" evidence="11">
    <location>
        <begin position="872"/>
        <end position="1106"/>
    </location>
</feature>
<dbReference type="InterPro" id="IPR036640">
    <property type="entry name" value="ABC1_TM_sf"/>
</dbReference>
<dbReference type="FunFam" id="1.20.1560.10:FF:000011">
    <property type="entry name" value="Multidrug ABC transporter ATP-binding protein"/>
    <property type="match status" value="1"/>
</dbReference>
<dbReference type="InterPro" id="IPR003439">
    <property type="entry name" value="ABC_transporter-like_ATP-bd"/>
</dbReference>
<keyword evidence="5" id="KW-0547">Nucleotide-binding</keyword>
<dbReference type="PROSITE" id="PS00211">
    <property type="entry name" value="ABC_TRANSPORTER_1"/>
    <property type="match status" value="1"/>
</dbReference>
<dbReference type="GO" id="GO:0015421">
    <property type="term" value="F:ABC-type oligopeptide transporter activity"/>
    <property type="evidence" value="ECO:0007669"/>
    <property type="project" value="TreeGrafter"/>
</dbReference>
<dbReference type="CDD" id="cd18547">
    <property type="entry name" value="ABC_6TM_Tm288_like"/>
    <property type="match status" value="1"/>
</dbReference>
<dbReference type="Gene3D" id="3.40.50.300">
    <property type="entry name" value="P-loop containing nucleotide triphosphate hydrolases"/>
    <property type="match status" value="1"/>
</dbReference>
<dbReference type="InterPro" id="IPR017871">
    <property type="entry name" value="ABC_transporter-like_CS"/>
</dbReference>
<dbReference type="InterPro" id="IPR027417">
    <property type="entry name" value="P-loop_NTPase"/>
</dbReference>
<evidence type="ECO:0000259" key="11">
    <source>
        <dbReference type="PROSITE" id="PS50893"/>
    </source>
</evidence>
<sequence length="1118" mass="122639">MSENRGNRPAGGRRGGPMGGMGRPVEKAKDFKGSLKRLLRYLKPHRINLIVVLIFAILSTSFTIAAPKITSKAMNKLQNAYMARKMLSEMSKGQNEAMDQMNSKMGDVQTEVSGKIIDKMADGQKTAVDKITTSMGDAQAKAVDEIYKNVAIQMYQGIATGQKTAVDKITAQMATAQKTMVAQVQQQMQQMQKMQQQAAQQAAQGGTTTQSTTQATQSAAQPDAQTLAAIQSLMKLPMIDATTDRATRVKTTLDFINILKAMPANGQIDKNSLATLEELLNIPMLDKAKIGNDKVNVMKKFMSVAKKLPGGSSSSSSMSLDTAQMNEVYNRIAKMTDFTAKASSSTTKMDQKATDAVQKLLKLPLINDIKDATEKKNNLTQLIDIFKDMPDMSSDSSSTSGTQINKSDLDTVKELLAAADISTIKDSKEKTAAAVKLVDIFSKMPKTDSTTTTDTMNPDQLNSVKQLLALPVLNSITDTNERTKVISQMLDIFNSMPDMGTTTDTDSKNKIDTKSIKSIQKFIALPKLDTLTDANQRAEVSRQIIDLGSELSKTMDNAPTSPKDNVKFTDDQINSVITAIKETNGEYDFKYIGNIALVLIGMYIISAIFSLTMGLVMSGVAQKTVRDLRKEVDEKLSRLPLKYFDMHSHGDILSRVTNDVDTIATTLQQSLTQIITSIITIVGYIIMMLTISPILTLIVIATLPLYVIATATIAKKSQKYFAAQQKEIGLLSGHVEEMYTGHKIVKAFGHEKDSIEEFEAINGRLKSSGWKAQFVSGIMFPLMNFISNLGYVGISMVGGIWITKSLLGLGDILAFIQYSRSFTMPIVQTANIANVIQSTIACAERVFQVLDEEEEIPDSADAIVLENAKGEVTFEHVDFRYVEDVPLIEDMNLDVKQGHTVAIVGPTGAGKTTLVNLLMRFYEINAGKIKIDGVDINDIKRSELRKMFGMVLQDTWLYNGSIKDNIAYGKEDATMEEIVRAAKAAHADHFIRTLPEGYDTVLNEEGTNISQGQKQLLTIARAILADPAILILDEATSSVDTRTEVLIQKAMNNLMNGRTSFVIAHRLSTIRDAELILVMNKGTIIEMGNHKQLLDKGGFYADLYNSQFSGADLEVETV</sequence>
<evidence type="ECO:0000256" key="8">
    <source>
        <dbReference type="ARBA" id="ARBA00023136"/>
    </source>
</evidence>
<dbReference type="GO" id="GO:0016887">
    <property type="term" value="F:ATP hydrolysis activity"/>
    <property type="evidence" value="ECO:0007669"/>
    <property type="project" value="InterPro"/>
</dbReference>
<dbReference type="AlphaFoldDB" id="A0A9W6D938"/>
<name>A0A9W6D938_9CLOT</name>
<evidence type="ECO:0000256" key="6">
    <source>
        <dbReference type="ARBA" id="ARBA00022840"/>
    </source>
</evidence>
<evidence type="ECO:0000259" key="12">
    <source>
        <dbReference type="PROSITE" id="PS50929"/>
    </source>
</evidence>
<dbReference type="GO" id="GO:0005886">
    <property type="term" value="C:plasma membrane"/>
    <property type="evidence" value="ECO:0007669"/>
    <property type="project" value="UniProtKB-SubCell"/>
</dbReference>
<keyword evidence="7 10" id="KW-1133">Transmembrane helix</keyword>
<evidence type="ECO:0000256" key="9">
    <source>
        <dbReference type="SAM" id="MobiDB-lite"/>
    </source>
</evidence>
<dbReference type="CDD" id="cd03254">
    <property type="entry name" value="ABCC_Glucan_exporter_like"/>
    <property type="match status" value="1"/>
</dbReference>
<dbReference type="PANTHER" id="PTHR43394">
    <property type="entry name" value="ATP-DEPENDENT PERMEASE MDL1, MITOCHONDRIAL"/>
    <property type="match status" value="1"/>
</dbReference>
<dbReference type="SUPFAM" id="SSF90123">
    <property type="entry name" value="ABC transporter transmembrane region"/>
    <property type="match status" value="1"/>
</dbReference>
<keyword evidence="2" id="KW-0813">Transport</keyword>
<evidence type="ECO:0000256" key="1">
    <source>
        <dbReference type="ARBA" id="ARBA00004651"/>
    </source>
</evidence>
<keyword evidence="14" id="KW-1185">Reference proteome</keyword>
<feature type="transmembrane region" description="Helical" evidence="10">
    <location>
        <begin position="671"/>
        <end position="688"/>
    </location>
</feature>